<organism evidence="2 3">
    <name type="scientific">Actinomadura pelletieri DSM 43383</name>
    <dbReference type="NCBI Taxonomy" id="1120940"/>
    <lineage>
        <taxon>Bacteria</taxon>
        <taxon>Bacillati</taxon>
        <taxon>Actinomycetota</taxon>
        <taxon>Actinomycetes</taxon>
        <taxon>Streptosporangiales</taxon>
        <taxon>Thermomonosporaceae</taxon>
        <taxon>Actinomadura</taxon>
    </lineage>
</organism>
<dbReference type="RefSeq" id="WP_121435974.1">
    <property type="nucleotide sequence ID" value="NZ_RBWU01000004.1"/>
</dbReference>
<dbReference type="AlphaFoldDB" id="A0A495QLY1"/>
<dbReference type="InterPro" id="IPR032710">
    <property type="entry name" value="NTF2-like_dom_sf"/>
</dbReference>
<dbReference type="Proteomes" id="UP000274601">
    <property type="component" value="Unassembled WGS sequence"/>
</dbReference>
<comment type="caution">
    <text evidence="2">The sequence shown here is derived from an EMBL/GenBank/DDBJ whole genome shotgun (WGS) entry which is preliminary data.</text>
</comment>
<evidence type="ECO:0000313" key="3">
    <source>
        <dbReference type="Proteomes" id="UP000274601"/>
    </source>
</evidence>
<name>A0A495QLY1_9ACTN</name>
<dbReference type="Pfam" id="PF13577">
    <property type="entry name" value="SnoaL_4"/>
    <property type="match status" value="1"/>
</dbReference>
<gene>
    <name evidence="2" type="ORF">BZB76_4181</name>
</gene>
<feature type="domain" description="SnoaL-like" evidence="1">
    <location>
        <begin position="4"/>
        <end position="123"/>
    </location>
</feature>
<dbReference type="CDD" id="cd00531">
    <property type="entry name" value="NTF2_like"/>
    <property type="match status" value="1"/>
</dbReference>
<accession>A0A495QLY1</accession>
<dbReference type="EMBL" id="RBWU01000004">
    <property type="protein sequence ID" value="RKS73488.1"/>
    <property type="molecule type" value="Genomic_DNA"/>
</dbReference>
<proteinExistence type="predicted"/>
<protein>
    <submittedName>
        <fullName evidence="2">SnoaL-like protein</fullName>
    </submittedName>
</protein>
<keyword evidence="3" id="KW-1185">Reference proteome</keyword>
<evidence type="ECO:0000259" key="1">
    <source>
        <dbReference type="Pfam" id="PF13577"/>
    </source>
</evidence>
<reference evidence="2 3" key="1">
    <citation type="submission" date="2018-10" db="EMBL/GenBank/DDBJ databases">
        <title>Genomic Encyclopedia of Archaeal and Bacterial Type Strains, Phase II (KMG-II): from individual species to whole genera.</title>
        <authorList>
            <person name="Goeker M."/>
        </authorList>
    </citation>
    <scope>NUCLEOTIDE SEQUENCE [LARGE SCALE GENOMIC DNA]</scope>
    <source>
        <strain evidence="2 3">DSM 43383</strain>
    </source>
</reference>
<evidence type="ECO:0000313" key="2">
    <source>
        <dbReference type="EMBL" id="RKS73488.1"/>
    </source>
</evidence>
<sequence length="137" mass="14475">MDVTLEDRVAITEVLSLHGHLCDAGELDRLEEVFTPDVVYDLSGLGRPSLHGVAACARAARELGDDNPVGHHVTNVVLTALGDGLVGARSKGIGVAADGTCASVTYQDTLVRGPDGGWRIRHRAVVPHRAPLGRRPD</sequence>
<dbReference type="InterPro" id="IPR037401">
    <property type="entry name" value="SnoaL-like"/>
</dbReference>
<dbReference type="SUPFAM" id="SSF54427">
    <property type="entry name" value="NTF2-like"/>
    <property type="match status" value="1"/>
</dbReference>
<dbReference type="Gene3D" id="3.10.450.50">
    <property type="match status" value="1"/>
</dbReference>
<dbReference type="OrthoDB" id="9180262at2"/>